<evidence type="ECO:0000313" key="8">
    <source>
        <dbReference type="EMBL" id="MFD2841128.1"/>
    </source>
</evidence>
<keyword evidence="2 5" id="KW-0731">Sigma factor</keyword>
<evidence type="ECO:0000256" key="3">
    <source>
        <dbReference type="ARBA" id="ARBA00023125"/>
    </source>
</evidence>
<gene>
    <name evidence="8" type="ORF">ACFSYH_11205</name>
</gene>
<keyword evidence="9" id="KW-1185">Reference proteome</keyword>
<protein>
    <recommendedName>
        <fullName evidence="5">RNA polymerase sigma factor</fullName>
    </recommendedName>
</protein>
<evidence type="ECO:0000259" key="6">
    <source>
        <dbReference type="PROSITE" id="PS00715"/>
    </source>
</evidence>
<dbReference type="Gene3D" id="1.20.140.160">
    <property type="match status" value="1"/>
</dbReference>
<sequence length="307" mass="33905">METSPAFDLKSLLSGANSHRALSALADCGCSDLYGRLIDMCSDQDIVGGHLPQGAVALMWERYAVSACVHLREELILLYAPLVSLIAHKVGSKLPSSVEAADLVSYGTFGLIDAIDKFDPSLDIKFETYASTRIRGAILDQLRAFDWIPRSVRAKARAYDRAYLEIEAEKHRVPTNEELASRLEISDKELRQIQWQLSSTNLVALDEVVGTGERLELISAIESVQRATTVDPALAFDQQEGREILGRIIDLLNEREKIVISLYYFKGSTLAEIGRALGVSESRVSQMHSSILVRLRTSLAVAEGRDV</sequence>
<keyword evidence="3 5" id="KW-0238">DNA-binding</keyword>
<dbReference type="SUPFAM" id="SSF88659">
    <property type="entry name" value="Sigma3 and sigma4 domains of RNA polymerase sigma factors"/>
    <property type="match status" value="2"/>
</dbReference>
<dbReference type="EMBL" id="JBHUOP010000004">
    <property type="protein sequence ID" value="MFD2841128.1"/>
    <property type="molecule type" value="Genomic_DNA"/>
</dbReference>
<accession>A0ABW5XGX2</accession>
<dbReference type="InterPro" id="IPR007630">
    <property type="entry name" value="RNA_pol_sigma70_r4"/>
</dbReference>
<dbReference type="InterPro" id="IPR007627">
    <property type="entry name" value="RNA_pol_sigma70_r2"/>
</dbReference>
<feature type="domain" description="RNA polymerase sigma-70" evidence="7">
    <location>
        <begin position="269"/>
        <end position="295"/>
    </location>
</feature>
<name>A0ABW5XGX2_9MICO</name>
<evidence type="ECO:0000259" key="7">
    <source>
        <dbReference type="PROSITE" id="PS00716"/>
    </source>
</evidence>
<dbReference type="InterPro" id="IPR013324">
    <property type="entry name" value="RNA_pol_sigma_r3/r4-like"/>
</dbReference>
<keyword evidence="4 5" id="KW-0804">Transcription</keyword>
<dbReference type="PANTHER" id="PTHR30385:SF7">
    <property type="entry name" value="RNA POLYMERASE SIGMA FACTOR FLIA"/>
    <property type="match status" value="1"/>
</dbReference>
<dbReference type="NCBIfam" id="TIGR02937">
    <property type="entry name" value="sigma70-ECF"/>
    <property type="match status" value="1"/>
</dbReference>
<keyword evidence="1 5" id="KW-0805">Transcription regulation</keyword>
<comment type="caution">
    <text evidence="8">The sequence shown here is derived from an EMBL/GenBank/DDBJ whole genome shotgun (WGS) entry which is preliminary data.</text>
</comment>
<comment type="function">
    <text evidence="5">Sigma factors are initiation factors that promote the attachment of RNA polymerase to specific initiation sites and are then released.</text>
</comment>
<reference evidence="9" key="1">
    <citation type="journal article" date="2019" name="Int. J. Syst. Evol. Microbiol.">
        <title>The Global Catalogue of Microorganisms (GCM) 10K type strain sequencing project: providing services to taxonomists for standard genome sequencing and annotation.</title>
        <authorList>
            <consortium name="The Broad Institute Genomics Platform"/>
            <consortium name="The Broad Institute Genome Sequencing Center for Infectious Disease"/>
            <person name="Wu L."/>
            <person name="Ma J."/>
        </authorList>
    </citation>
    <scope>NUCLEOTIDE SEQUENCE [LARGE SCALE GENOMIC DNA]</scope>
    <source>
        <strain evidence="9">KCTC 33576</strain>
    </source>
</reference>
<dbReference type="Gene3D" id="1.10.1740.10">
    <property type="match status" value="1"/>
</dbReference>
<evidence type="ECO:0000256" key="2">
    <source>
        <dbReference type="ARBA" id="ARBA00023082"/>
    </source>
</evidence>
<dbReference type="Pfam" id="PF04545">
    <property type="entry name" value="Sigma70_r4"/>
    <property type="match status" value="1"/>
</dbReference>
<dbReference type="InterPro" id="IPR012845">
    <property type="entry name" value="RNA_pol_sigma_FliA_WhiG"/>
</dbReference>
<dbReference type="InterPro" id="IPR013325">
    <property type="entry name" value="RNA_pol_sigma_r2"/>
</dbReference>
<dbReference type="Pfam" id="PF04542">
    <property type="entry name" value="Sigma70_r2"/>
    <property type="match status" value="1"/>
</dbReference>
<dbReference type="InterPro" id="IPR014284">
    <property type="entry name" value="RNA_pol_sigma-70_dom"/>
</dbReference>
<dbReference type="NCBIfam" id="NF005413">
    <property type="entry name" value="PRK06986.1"/>
    <property type="match status" value="1"/>
</dbReference>
<evidence type="ECO:0000313" key="9">
    <source>
        <dbReference type="Proteomes" id="UP001597391"/>
    </source>
</evidence>
<dbReference type="InterPro" id="IPR000943">
    <property type="entry name" value="RNA_pol_sigma70"/>
</dbReference>
<dbReference type="PANTHER" id="PTHR30385">
    <property type="entry name" value="SIGMA FACTOR F FLAGELLAR"/>
    <property type="match status" value="1"/>
</dbReference>
<dbReference type="SUPFAM" id="SSF88946">
    <property type="entry name" value="Sigma2 domain of RNA polymerase sigma factors"/>
    <property type="match status" value="1"/>
</dbReference>
<dbReference type="CDD" id="cd06171">
    <property type="entry name" value="Sigma70_r4"/>
    <property type="match status" value="1"/>
</dbReference>
<dbReference type="PIRSF" id="PIRSF000770">
    <property type="entry name" value="RNA_pol_sigma-SigE/K"/>
    <property type="match status" value="1"/>
</dbReference>
<proteinExistence type="inferred from homology"/>
<dbReference type="NCBIfam" id="TIGR02479">
    <property type="entry name" value="FliA_WhiG"/>
    <property type="match status" value="1"/>
</dbReference>
<organism evidence="8 9">
    <name type="scientific">Populibacterium corticicola</name>
    <dbReference type="NCBI Taxonomy" id="1812826"/>
    <lineage>
        <taxon>Bacteria</taxon>
        <taxon>Bacillati</taxon>
        <taxon>Actinomycetota</taxon>
        <taxon>Actinomycetes</taxon>
        <taxon>Micrococcales</taxon>
        <taxon>Jonesiaceae</taxon>
        <taxon>Populibacterium</taxon>
    </lineage>
</organism>
<comment type="similarity">
    <text evidence="5">Belongs to the sigma-70 factor family.</text>
</comment>
<dbReference type="PRINTS" id="PR00046">
    <property type="entry name" value="SIGMA70FCT"/>
</dbReference>
<feature type="domain" description="RNA polymerase sigma-70" evidence="6">
    <location>
        <begin position="102"/>
        <end position="115"/>
    </location>
</feature>
<dbReference type="Proteomes" id="UP001597391">
    <property type="component" value="Unassembled WGS sequence"/>
</dbReference>
<evidence type="ECO:0000256" key="1">
    <source>
        <dbReference type="ARBA" id="ARBA00023015"/>
    </source>
</evidence>
<dbReference type="RefSeq" id="WP_377467050.1">
    <property type="nucleotide sequence ID" value="NZ_JBHUOP010000004.1"/>
</dbReference>
<dbReference type="PROSITE" id="PS00715">
    <property type="entry name" value="SIGMA70_1"/>
    <property type="match status" value="1"/>
</dbReference>
<evidence type="ECO:0000256" key="4">
    <source>
        <dbReference type="ARBA" id="ARBA00023163"/>
    </source>
</evidence>
<dbReference type="PROSITE" id="PS00716">
    <property type="entry name" value="SIGMA70_2"/>
    <property type="match status" value="1"/>
</dbReference>
<evidence type="ECO:0000256" key="5">
    <source>
        <dbReference type="RuleBase" id="RU362124"/>
    </source>
</evidence>